<accession>A0AA96LSM5</accession>
<dbReference type="Proteomes" id="UP001304650">
    <property type="component" value="Chromosome"/>
</dbReference>
<evidence type="ECO:0000313" key="14">
    <source>
        <dbReference type="Proteomes" id="UP001304650"/>
    </source>
</evidence>
<dbReference type="NCBIfam" id="TIGR00229">
    <property type="entry name" value="sensory_box"/>
    <property type="match status" value="1"/>
</dbReference>
<dbReference type="CDD" id="cd00082">
    <property type="entry name" value="HisKA"/>
    <property type="match status" value="1"/>
</dbReference>
<dbReference type="InterPro" id="IPR005467">
    <property type="entry name" value="His_kinase_dom"/>
</dbReference>
<dbReference type="PANTHER" id="PTHR43304:SF1">
    <property type="entry name" value="PAC DOMAIN-CONTAINING PROTEIN"/>
    <property type="match status" value="1"/>
</dbReference>
<dbReference type="SUPFAM" id="SSF47384">
    <property type="entry name" value="Homodimeric domain of signal transducing histidine kinase"/>
    <property type="match status" value="1"/>
</dbReference>
<dbReference type="SMART" id="SM00388">
    <property type="entry name" value="HisKA"/>
    <property type="match status" value="1"/>
</dbReference>
<dbReference type="SMART" id="SM00086">
    <property type="entry name" value="PAC"/>
    <property type="match status" value="3"/>
</dbReference>
<dbReference type="PRINTS" id="PR00344">
    <property type="entry name" value="BCTRLSENSOR"/>
</dbReference>
<evidence type="ECO:0000256" key="9">
    <source>
        <dbReference type="ARBA" id="ARBA00023012"/>
    </source>
</evidence>
<protein>
    <recommendedName>
        <fullName evidence="2">histidine kinase</fullName>
        <ecNumber evidence="2">2.7.13.3</ecNumber>
    </recommendedName>
</protein>
<dbReference type="RefSeq" id="WP_314804674.1">
    <property type="nucleotide sequence ID" value="NZ_CP130319.1"/>
</dbReference>
<dbReference type="InterPro" id="IPR001610">
    <property type="entry name" value="PAC"/>
</dbReference>
<dbReference type="Gene3D" id="1.10.287.130">
    <property type="match status" value="1"/>
</dbReference>
<keyword evidence="8" id="KW-0749">Sporulation</keyword>
<feature type="domain" description="Histidine kinase" evidence="10">
    <location>
        <begin position="494"/>
        <end position="699"/>
    </location>
</feature>
<name>A0AA96LSM5_9BACL</name>
<keyword evidence="4" id="KW-0808">Transferase</keyword>
<dbReference type="PANTHER" id="PTHR43304">
    <property type="entry name" value="PHYTOCHROME-LIKE PROTEIN CPH1"/>
    <property type="match status" value="1"/>
</dbReference>
<dbReference type="SMART" id="SM00387">
    <property type="entry name" value="HATPase_c"/>
    <property type="match status" value="1"/>
</dbReference>
<dbReference type="PROSITE" id="PS50109">
    <property type="entry name" value="HIS_KIN"/>
    <property type="match status" value="1"/>
</dbReference>
<dbReference type="InterPro" id="IPR013655">
    <property type="entry name" value="PAS_fold_3"/>
</dbReference>
<evidence type="ECO:0000313" key="13">
    <source>
        <dbReference type="EMBL" id="WNR46553.1"/>
    </source>
</evidence>
<dbReference type="SUPFAM" id="SSF55785">
    <property type="entry name" value="PYP-like sensor domain (PAS domain)"/>
    <property type="match status" value="4"/>
</dbReference>
<evidence type="ECO:0000256" key="1">
    <source>
        <dbReference type="ARBA" id="ARBA00000085"/>
    </source>
</evidence>
<proteinExistence type="predicted"/>
<keyword evidence="14" id="KW-1185">Reference proteome</keyword>
<dbReference type="SMART" id="SM00091">
    <property type="entry name" value="PAS"/>
    <property type="match status" value="3"/>
</dbReference>
<keyword evidence="5" id="KW-0547">Nucleotide-binding</keyword>
<dbReference type="KEGG" id="proo:MJB10_10815"/>
<evidence type="ECO:0000256" key="4">
    <source>
        <dbReference type="ARBA" id="ARBA00022679"/>
    </source>
</evidence>
<dbReference type="InterPro" id="IPR035965">
    <property type="entry name" value="PAS-like_dom_sf"/>
</dbReference>
<evidence type="ECO:0000256" key="7">
    <source>
        <dbReference type="ARBA" id="ARBA00022840"/>
    </source>
</evidence>
<gene>
    <name evidence="13" type="ORF">MJB10_10815</name>
</gene>
<dbReference type="Pfam" id="PF00512">
    <property type="entry name" value="HisKA"/>
    <property type="match status" value="1"/>
</dbReference>
<keyword evidence="7" id="KW-0067">ATP-binding</keyword>
<keyword evidence="9" id="KW-0902">Two-component regulatory system</keyword>
<dbReference type="InterPro" id="IPR000014">
    <property type="entry name" value="PAS"/>
</dbReference>
<dbReference type="CDD" id="cd00130">
    <property type="entry name" value="PAS"/>
    <property type="match status" value="2"/>
</dbReference>
<evidence type="ECO:0000256" key="8">
    <source>
        <dbReference type="ARBA" id="ARBA00022969"/>
    </source>
</evidence>
<dbReference type="Pfam" id="PF08448">
    <property type="entry name" value="PAS_4"/>
    <property type="match status" value="1"/>
</dbReference>
<dbReference type="InterPro" id="IPR036097">
    <property type="entry name" value="HisK_dim/P_sf"/>
</dbReference>
<keyword evidence="3" id="KW-0597">Phosphoprotein</keyword>
<dbReference type="GO" id="GO:0000155">
    <property type="term" value="F:phosphorelay sensor kinase activity"/>
    <property type="evidence" value="ECO:0007669"/>
    <property type="project" value="InterPro"/>
</dbReference>
<sequence length="700" mass="80261">MKDNGESASIGFVIFDANFYYIYANQYGAAILNRSQEELKGQMAWTVFPAAIRHACYNYFHQALKDNKEITFKEFVKPSNQWVHVSVYPVDGNLHIIFQSTYHMENQPLNENEVFENYTNHVQDLITLTSEDGIILYVSPSIQQLLGFGAEDMYGANVFSFCHPEDLEALMRIFDHNQMELDQGTITCRFLHKHGWYVWFENNFKWLFHADGSRSQKLGIWRDISARKQEEERFIQAQRLGQFGSFERELHSNMMTWSEEMFRIHGIQPTSSRIDLNEVYAYILPDDREKVALSVKEAVLLGESDVTYRILRQSNEIRHLHSQIERIFLDGGQVAIRGLAHDITEFKQIEDELLQSKARLEIAQEIAGLGHYEWDVINNLVTISDELLLIFGYEVPLQNMPIDALLYCLHPDDDTLMRNALKKALQEGTLDLVYRIIIGDEVRILHTLARTSYDEWGRALRLFGTVQDITLQKQTEELLRKTEKLNVAGQLAAGIAHEIRNPLTALKGFAKLMCTANEENKQRYYHIMQEEFNRIELILGELLILAKPQVVDYRPHDPLAILDEVIQLLSTEAILNNVIIELKAITELPYVNCERNQLKQVFVNVIKNAIEAMPKGGGITIHVQKQGNSVVMDFIDQGQGIAEDRLPRIGEPFYTTKEKGTGLGLMVSFAIIEEHHGHISYQSKVGVGTTVHIKLPAVLP</sequence>
<dbReference type="AlphaFoldDB" id="A0AA96LSM5"/>
<evidence type="ECO:0000259" key="11">
    <source>
        <dbReference type="PROSITE" id="PS50112"/>
    </source>
</evidence>
<feature type="domain" description="PAS" evidence="11">
    <location>
        <begin position="111"/>
        <end position="184"/>
    </location>
</feature>
<dbReference type="InterPro" id="IPR000700">
    <property type="entry name" value="PAS-assoc_C"/>
</dbReference>
<dbReference type="GO" id="GO:0030435">
    <property type="term" value="P:sporulation resulting in formation of a cellular spore"/>
    <property type="evidence" value="ECO:0007669"/>
    <property type="project" value="UniProtKB-KW"/>
</dbReference>
<evidence type="ECO:0000256" key="3">
    <source>
        <dbReference type="ARBA" id="ARBA00022553"/>
    </source>
</evidence>
<dbReference type="EC" id="2.7.13.3" evidence="2"/>
<evidence type="ECO:0000259" key="12">
    <source>
        <dbReference type="PROSITE" id="PS50113"/>
    </source>
</evidence>
<organism evidence="13 14">
    <name type="scientific">Paenibacillus roseopurpureus</name>
    <dbReference type="NCBI Taxonomy" id="2918901"/>
    <lineage>
        <taxon>Bacteria</taxon>
        <taxon>Bacillati</taxon>
        <taxon>Bacillota</taxon>
        <taxon>Bacilli</taxon>
        <taxon>Bacillales</taxon>
        <taxon>Paenibacillaceae</taxon>
        <taxon>Paenibacillus</taxon>
    </lineage>
</organism>
<dbReference type="Pfam" id="PF08447">
    <property type="entry name" value="PAS_3"/>
    <property type="match status" value="3"/>
</dbReference>
<dbReference type="FunFam" id="1.10.287.130:FF:000040">
    <property type="entry name" value="PAS domain-containing sensor histidine kinase"/>
    <property type="match status" value="1"/>
</dbReference>
<keyword evidence="6" id="KW-0418">Kinase</keyword>
<dbReference type="Pfam" id="PF02518">
    <property type="entry name" value="HATPase_c"/>
    <property type="match status" value="1"/>
</dbReference>
<reference evidence="13" key="1">
    <citation type="submission" date="2022-02" db="EMBL/GenBank/DDBJ databases">
        <title>Paenibacillus sp. MBLB1832 Whole Genome Shotgun Sequencing.</title>
        <authorList>
            <person name="Hwang C.Y."/>
            <person name="Cho E.-S."/>
            <person name="Seo M.-J."/>
        </authorList>
    </citation>
    <scope>NUCLEOTIDE SEQUENCE</scope>
    <source>
        <strain evidence="13">MBLB1832</strain>
    </source>
</reference>
<dbReference type="InterPro" id="IPR003594">
    <property type="entry name" value="HATPase_dom"/>
</dbReference>
<dbReference type="InterPro" id="IPR013656">
    <property type="entry name" value="PAS_4"/>
</dbReference>
<dbReference type="GO" id="GO:0005524">
    <property type="term" value="F:ATP binding"/>
    <property type="evidence" value="ECO:0007669"/>
    <property type="project" value="UniProtKB-KW"/>
</dbReference>
<dbReference type="SUPFAM" id="SSF55874">
    <property type="entry name" value="ATPase domain of HSP90 chaperone/DNA topoisomerase II/histidine kinase"/>
    <property type="match status" value="1"/>
</dbReference>
<dbReference type="Gene3D" id="2.10.70.100">
    <property type="match status" value="2"/>
</dbReference>
<dbReference type="PROSITE" id="PS50112">
    <property type="entry name" value="PAS"/>
    <property type="match status" value="1"/>
</dbReference>
<dbReference type="InterPro" id="IPR004358">
    <property type="entry name" value="Sig_transdc_His_kin-like_C"/>
</dbReference>
<evidence type="ECO:0000256" key="6">
    <source>
        <dbReference type="ARBA" id="ARBA00022777"/>
    </source>
</evidence>
<evidence type="ECO:0000256" key="2">
    <source>
        <dbReference type="ARBA" id="ARBA00012438"/>
    </source>
</evidence>
<dbReference type="EMBL" id="CP130319">
    <property type="protein sequence ID" value="WNR46553.1"/>
    <property type="molecule type" value="Genomic_DNA"/>
</dbReference>
<dbReference type="Gene3D" id="3.30.565.10">
    <property type="entry name" value="Histidine kinase-like ATPase, C-terminal domain"/>
    <property type="match status" value="1"/>
</dbReference>
<feature type="domain" description="PAC" evidence="12">
    <location>
        <begin position="184"/>
        <end position="236"/>
    </location>
</feature>
<evidence type="ECO:0000259" key="10">
    <source>
        <dbReference type="PROSITE" id="PS50109"/>
    </source>
</evidence>
<evidence type="ECO:0000256" key="5">
    <source>
        <dbReference type="ARBA" id="ARBA00022741"/>
    </source>
</evidence>
<comment type="catalytic activity">
    <reaction evidence="1">
        <text>ATP + protein L-histidine = ADP + protein N-phospho-L-histidine.</text>
        <dbReference type="EC" id="2.7.13.3"/>
    </reaction>
</comment>
<dbReference type="InterPro" id="IPR036890">
    <property type="entry name" value="HATPase_C_sf"/>
</dbReference>
<dbReference type="InterPro" id="IPR003661">
    <property type="entry name" value="HisK_dim/P_dom"/>
</dbReference>
<feature type="domain" description="PAC" evidence="12">
    <location>
        <begin position="304"/>
        <end position="355"/>
    </location>
</feature>
<dbReference type="InterPro" id="IPR052162">
    <property type="entry name" value="Sensor_kinase/Photoreceptor"/>
</dbReference>
<dbReference type="PROSITE" id="PS50113">
    <property type="entry name" value="PAC"/>
    <property type="match status" value="2"/>
</dbReference>
<dbReference type="Gene3D" id="3.30.450.20">
    <property type="entry name" value="PAS domain"/>
    <property type="match status" value="4"/>
</dbReference>